<evidence type="ECO:0000256" key="6">
    <source>
        <dbReference type="ARBA" id="ARBA00023125"/>
    </source>
</evidence>
<dbReference type="InterPro" id="IPR001867">
    <property type="entry name" value="OmpR/PhoB-type_DNA-bd"/>
</dbReference>
<dbReference type="OrthoDB" id="9802426at2"/>
<evidence type="ECO:0000256" key="4">
    <source>
        <dbReference type="ARBA" id="ARBA00023012"/>
    </source>
</evidence>
<dbReference type="Gene3D" id="3.40.50.2300">
    <property type="match status" value="1"/>
</dbReference>
<proteinExistence type="predicted"/>
<dbReference type="SUPFAM" id="SSF52172">
    <property type="entry name" value="CheY-like"/>
    <property type="match status" value="1"/>
</dbReference>
<accession>A0A2N7VNR9</accession>
<gene>
    <name evidence="12" type="ORF">C0Z18_15660</name>
</gene>
<feature type="domain" description="OmpR/PhoB-type" evidence="11">
    <location>
        <begin position="131"/>
        <end position="230"/>
    </location>
</feature>
<dbReference type="RefSeq" id="WP_102646327.1">
    <property type="nucleotide sequence ID" value="NZ_PNYA01000013.1"/>
</dbReference>
<dbReference type="EMBL" id="PNYA01000013">
    <property type="protein sequence ID" value="PMS18776.1"/>
    <property type="molecule type" value="Genomic_DNA"/>
</dbReference>
<dbReference type="Pfam" id="PF00072">
    <property type="entry name" value="Response_reg"/>
    <property type="match status" value="1"/>
</dbReference>
<reference evidence="12 13" key="1">
    <citation type="submission" date="2018-01" db="EMBL/GenBank/DDBJ databases">
        <title>Whole genome analyses suggest that Burkholderia sensu lato contains two further novel genera in the rhizoxinica-symbiotica group Mycetohabitans gen. nov., and Trinickia gen. nov.: implications for the evolution of diazotrophy and nodulation in the Burkholderiaceae.</title>
        <authorList>
            <person name="Estrada-de los Santos P."/>
            <person name="Palmer M."/>
            <person name="Chavez-Ramirez B."/>
            <person name="Beukes C."/>
            <person name="Steenkamp E.T."/>
            <person name="Hirsch A.M."/>
            <person name="Manyaka P."/>
            <person name="Maluk M."/>
            <person name="Lafos M."/>
            <person name="Crook M."/>
            <person name="Gross E."/>
            <person name="Simon M.F."/>
            <person name="Bueno dos Reis Junior F."/>
            <person name="Poole P.S."/>
            <person name="Venter S.N."/>
            <person name="James E.K."/>
        </authorList>
    </citation>
    <scope>NUCLEOTIDE SEQUENCE [LARGE SCALE GENOMIC DNA]</scope>
    <source>
        <strain evidence="12 13">GIMN1.004</strain>
    </source>
</reference>
<dbReference type="InterPro" id="IPR001789">
    <property type="entry name" value="Sig_transdc_resp-reg_receiver"/>
</dbReference>
<sequence>MTAPAINIVLIEDERQIRRFVRASLEAEGMRVHEAETGKAGLTEAATRKPDLVIVDLGLPDADGIDVIRELRTWADIPVIVLSARTQETQKVAALDAGADDYLTKPFGVPELLARIRAHLRRRQRGATVDTAVVRFGQINVDLTSRSVTRDGEAVHLTPIEYRLLCALIRHAGRVLTHRQLLGEVWGPSHVESQHYLRIYMAHLRRKLERDAAQPEHIMTETGIGYRLVGVL</sequence>
<evidence type="ECO:0000256" key="9">
    <source>
        <dbReference type="PROSITE-ProRule" id="PRU01091"/>
    </source>
</evidence>
<dbReference type="Gene3D" id="1.10.10.10">
    <property type="entry name" value="Winged helix-like DNA-binding domain superfamily/Winged helix DNA-binding domain"/>
    <property type="match status" value="1"/>
</dbReference>
<keyword evidence="3 8" id="KW-0597">Phosphoprotein</keyword>
<dbReference type="SMART" id="SM00448">
    <property type="entry name" value="REC"/>
    <property type="match status" value="1"/>
</dbReference>
<evidence type="ECO:0000256" key="7">
    <source>
        <dbReference type="ARBA" id="ARBA00023163"/>
    </source>
</evidence>
<dbReference type="InterPro" id="IPR036388">
    <property type="entry name" value="WH-like_DNA-bd_sf"/>
</dbReference>
<dbReference type="CDD" id="cd17620">
    <property type="entry name" value="REC_OmpR_KdpE-like"/>
    <property type="match status" value="1"/>
</dbReference>
<dbReference type="PANTHER" id="PTHR48111:SF50">
    <property type="entry name" value="KDP OPERON TRANSCRIPTIONAL REGULATORY PROTEIN KDPE"/>
    <property type="match status" value="1"/>
</dbReference>
<comment type="subcellular location">
    <subcellularLocation>
        <location evidence="1">Cytoplasm</location>
    </subcellularLocation>
</comment>
<feature type="DNA-binding region" description="OmpR/PhoB-type" evidence="9">
    <location>
        <begin position="131"/>
        <end position="230"/>
    </location>
</feature>
<dbReference type="InterPro" id="IPR039420">
    <property type="entry name" value="WalR-like"/>
</dbReference>
<organism evidence="12 13">
    <name type="scientific">Trinickia dabaoshanensis</name>
    <dbReference type="NCBI Taxonomy" id="564714"/>
    <lineage>
        <taxon>Bacteria</taxon>
        <taxon>Pseudomonadati</taxon>
        <taxon>Pseudomonadota</taxon>
        <taxon>Betaproteobacteria</taxon>
        <taxon>Burkholderiales</taxon>
        <taxon>Burkholderiaceae</taxon>
        <taxon>Trinickia</taxon>
    </lineage>
</organism>
<keyword evidence="2" id="KW-0963">Cytoplasm</keyword>
<dbReference type="NCBIfam" id="NF007820">
    <property type="entry name" value="PRK10529.1"/>
    <property type="match status" value="1"/>
</dbReference>
<dbReference type="GO" id="GO:0000156">
    <property type="term" value="F:phosphorelay response regulator activity"/>
    <property type="evidence" value="ECO:0007669"/>
    <property type="project" value="TreeGrafter"/>
</dbReference>
<dbReference type="PANTHER" id="PTHR48111">
    <property type="entry name" value="REGULATOR OF RPOS"/>
    <property type="match status" value="1"/>
</dbReference>
<dbReference type="Pfam" id="PF00486">
    <property type="entry name" value="Trans_reg_C"/>
    <property type="match status" value="1"/>
</dbReference>
<dbReference type="SMART" id="SM00862">
    <property type="entry name" value="Trans_reg_C"/>
    <property type="match status" value="1"/>
</dbReference>
<evidence type="ECO:0000313" key="13">
    <source>
        <dbReference type="Proteomes" id="UP000235616"/>
    </source>
</evidence>
<evidence type="ECO:0000259" key="10">
    <source>
        <dbReference type="PROSITE" id="PS50110"/>
    </source>
</evidence>
<dbReference type="GO" id="GO:0032993">
    <property type="term" value="C:protein-DNA complex"/>
    <property type="evidence" value="ECO:0007669"/>
    <property type="project" value="TreeGrafter"/>
</dbReference>
<evidence type="ECO:0000256" key="3">
    <source>
        <dbReference type="ARBA" id="ARBA00022553"/>
    </source>
</evidence>
<dbReference type="CDD" id="cd00383">
    <property type="entry name" value="trans_reg_C"/>
    <property type="match status" value="1"/>
</dbReference>
<evidence type="ECO:0000313" key="12">
    <source>
        <dbReference type="EMBL" id="PMS18776.1"/>
    </source>
</evidence>
<feature type="modified residue" description="4-aspartylphosphate" evidence="8">
    <location>
        <position position="56"/>
    </location>
</feature>
<dbReference type="FunFam" id="3.40.50.2300:FF:000021">
    <property type="entry name" value="Two-component system response regulator KdpE"/>
    <property type="match status" value="1"/>
</dbReference>
<dbReference type="Gene3D" id="6.10.250.690">
    <property type="match status" value="1"/>
</dbReference>
<dbReference type="FunFam" id="1.10.10.10:FF:000210">
    <property type="entry name" value="Winged-helix transcriptional response regulator KdpE"/>
    <property type="match status" value="1"/>
</dbReference>
<dbReference type="GO" id="GO:0042802">
    <property type="term" value="F:identical protein binding"/>
    <property type="evidence" value="ECO:0007669"/>
    <property type="project" value="UniProtKB-ARBA"/>
</dbReference>
<name>A0A2N7VNR9_9BURK</name>
<dbReference type="PROSITE" id="PS51755">
    <property type="entry name" value="OMPR_PHOB"/>
    <property type="match status" value="1"/>
</dbReference>
<evidence type="ECO:0000256" key="2">
    <source>
        <dbReference type="ARBA" id="ARBA00022490"/>
    </source>
</evidence>
<protein>
    <submittedName>
        <fullName evidence="12">Two-component system response regulator KdpE</fullName>
    </submittedName>
</protein>
<keyword evidence="4" id="KW-0902">Two-component regulatory system</keyword>
<dbReference type="Proteomes" id="UP000235616">
    <property type="component" value="Unassembled WGS sequence"/>
</dbReference>
<evidence type="ECO:0000259" key="11">
    <source>
        <dbReference type="PROSITE" id="PS51755"/>
    </source>
</evidence>
<dbReference type="GO" id="GO:0005829">
    <property type="term" value="C:cytosol"/>
    <property type="evidence" value="ECO:0007669"/>
    <property type="project" value="TreeGrafter"/>
</dbReference>
<comment type="caution">
    <text evidence="12">The sequence shown here is derived from an EMBL/GenBank/DDBJ whole genome shotgun (WGS) entry which is preliminary data.</text>
</comment>
<feature type="domain" description="Response regulatory" evidence="10">
    <location>
        <begin position="7"/>
        <end position="120"/>
    </location>
</feature>
<evidence type="ECO:0000256" key="5">
    <source>
        <dbReference type="ARBA" id="ARBA00023015"/>
    </source>
</evidence>
<dbReference type="GO" id="GO:0000987">
    <property type="term" value="F:cis-regulatory region sequence-specific DNA binding"/>
    <property type="evidence" value="ECO:0007669"/>
    <property type="project" value="UniProtKB-ARBA"/>
</dbReference>
<keyword evidence="13" id="KW-1185">Reference proteome</keyword>
<dbReference type="GO" id="GO:0045893">
    <property type="term" value="P:positive regulation of DNA-templated transcription"/>
    <property type="evidence" value="ECO:0007669"/>
    <property type="project" value="UniProtKB-ARBA"/>
</dbReference>
<dbReference type="InterPro" id="IPR011006">
    <property type="entry name" value="CheY-like_superfamily"/>
</dbReference>
<keyword evidence="6 9" id="KW-0238">DNA-binding</keyword>
<dbReference type="AlphaFoldDB" id="A0A2N7VNR9"/>
<keyword evidence="5" id="KW-0805">Transcription regulation</keyword>
<dbReference type="PROSITE" id="PS50110">
    <property type="entry name" value="RESPONSE_REGULATORY"/>
    <property type="match status" value="1"/>
</dbReference>
<evidence type="ECO:0000256" key="8">
    <source>
        <dbReference type="PROSITE-ProRule" id="PRU00169"/>
    </source>
</evidence>
<evidence type="ECO:0000256" key="1">
    <source>
        <dbReference type="ARBA" id="ARBA00004496"/>
    </source>
</evidence>
<keyword evidence="7" id="KW-0804">Transcription</keyword>